<dbReference type="InterPro" id="IPR036770">
    <property type="entry name" value="Ankyrin_rpt-contain_sf"/>
</dbReference>
<name>A2DBW4_TRIV3</name>
<dbReference type="OrthoDB" id="60433at2759"/>
<dbReference type="InterPro" id="IPR002110">
    <property type="entry name" value="Ankyrin_rpt"/>
</dbReference>
<dbReference type="VEuPathDB" id="TrichDB:TVAGG3_0264430"/>
<dbReference type="InParanoid" id="A2DBW4"/>
<protein>
    <submittedName>
        <fullName evidence="2">Uncharacterized protein</fullName>
    </submittedName>
</protein>
<evidence type="ECO:0000313" key="2">
    <source>
        <dbReference type="EMBL" id="EAY22005.1"/>
    </source>
</evidence>
<dbReference type="PANTHER" id="PTHR24164:SF4">
    <property type="entry name" value="RELA-ASSOCIATED INHIBITOR"/>
    <property type="match status" value="1"/>
</dbReference>
<dbReference type="EMBL" id="DS113186">
    <property type="protein sequence ID" value="EAY22005.1"/>
    <property type="molecule type" value="Genomic_DNA"/>
</dbReference>
<feature type="compositionally biased region" description="Basic and acidic residues" evidence="1">
    <location>
        <begin position="115"/>
        <end position="132"/>
    </location>
</feature>
<proteinExistence type="predicted"/>
<dbReference type="SMR" id="A2DBW4"/>
<dbReference type="VEuPathDB" id="TrichDB:TVAG_456400"/>
<organism evidence="2 3">
    <name type="scientific">Trichomonas vaginalis (strain ATCC PRA-98 / G3)</name>
    <dbReference type="NCBI Taxonomy" id="412133"/>
    <lineage>
        <taxon>Eukaryota</taxon>
        <taxon>Metamonada</taxon>
        <taxon>Parabasalia</taxon>
        <taxon>Trichomonadida</taxon>
        <taxon>Trichomonadidae</taxon>
        <taxon>Trichomonas</taxon>
    </lineage>
</organism>
<dbReference type="PANTHER" id="PTHR24164">
    <property type="entry name" value="RELA-ASSOCIATED INHIBITOR"/>
    <property type="match status" value="1"/>
</dbReference>
<dbReference type="InterPro" id="IPR028320">
    <property type="entry name" value="iASPP"/>
</dbReference>
<dbReference type="AlphaFoldDB" id="A2DBW4"/>
<dbReference type="Proteomes" id="UP000001542">
    <property type="component" value="Unassembled WGS sequence"/>
</dbReference>
<keyword evidence="3" id="KW-1185">Reference proteome</keyword>
<dbReference type="SUPFAM" id="SSF48403">
    <property type="entry name" value="Ankyrin repeat"/>
    <property type="match status" value="1"/>
</dbReference>
<reference evidence="2" key="1">
    <citation type="submission" date="2006-10" db="EMBL/GenBank/DDBJ databases">
        <authorList>
            <person name="Amadeo P."/>
            <person name="Zhao Q."/>
            <person name="Wortman J."/>
            <person name="Fraser-Liggett C."/>
            <person name="Carlton J."/>
        </authorList>
    </citation>
    <scope>NUCLEOTIDE SEQUENCE</scope>
    <source>
        <strain evidence="2">G3</strain>
    </source>
</reference>
<dbReference type="Gene3D" id="1.25.40.20">
    <property type="entry name" value="Ankyrin repeat-containing domain"/>
    <property type="match status" value="1"/>
</dbReference>
<feature type="compositionally biased region" description="Polar residues" evidence="1">
    <location>
        <begin position="133"/>
        <end position="150"/>
    </location>
</feature>
<dbReference type="Pfam" id="PF12796">
    <property type="entry name" value="Ank_2"/>
    <property type="match status" value="1"/>
</dbReference>
<sequence length="329" mass="38415">MDIDFEYYTTHIDEWCRDDDFYQLRTKDQICSILINSRLNFNQFSEILNHLPKFYNPQEIFEIIQNIHINTNSTFHESSSTLQILSQLLRIPLLQEINLSLQNNLQTSAQNFPDKTSKKSNDQNTEIKKQHNQETYQSEIPKPSNKNIEQNQTENQPIISIKNEIIDNYYINRLKKLDPNNCYYKDLFPLLNDILRANDLDATKYAIKNGYLEVRNIHGETYITELAIKGWLDSIVFLQQNGADISSPDQVGKTILHYFCIFDNLKGAKFAVNFVNINAKDSEGLTAFDYARKKSSSIMRFLESLPRIDTQDHRDPEKEAFIARLTRGL</sequence>
<feature type="region of interest" description="Disordered" evidence="1">
    <location>
        <begin position="108"/>
        <end position="150"/>
    </location>
</feature>
<evidence type="ECO:0000256" key="1">
    <source>
        <dbReference type="SAM" id="MobiDB-lite"/>
    </source>
</evidence>
<dbReference type="GO" id="GO:0006357">
    <property type="term" value="P:regulation of transcription by RNA polymerase II"/>
    <property type="evidence" value="ECO:0000318"/>
    <property type="project" value="GO_Central"/>
</dbReference>
<dbReference type="KEGG" id="tva:5467536"/>
<dbReference type="RefSeq" id="XP_001582991.1">
    <property type="nucleotide sequence ID" value="XM_001582941.1"/>
</dbReference>
<accession>A2DBW4</accession>
<gene>
    <name evidence="2" type="ORF">TVAG_456400</name>
</gene>
<evidence type="ECO:0000313" key="3">
    <source>
        <dbReference type="Proteomes" id="UP000001542"/>
    </source>
</evidence>
<reference evidence="2" key="2">
    <citation type="journal article" date="2007" name="Science">
        <title>Draft genome sequence of the sexually transmitted pathogen Trichomonas vaginalis.</title>
        <authorList>
            <person name="Carlton J.M."/>
            <person name="Hirt R.P."/>
            <person name="Silva J.C."/>
            <person name="Delcher A.L."/>
            <person name="Schatz M."/>
            <person name="Zhao Q."/>
            <person name="Wortman J.R."/>
            <person name="Bidwell S.L."/>
            <person name="Alsmark U.C.M."/>
            <person name="Besteiro S."/>
            <person name="Sicheritz-Ponten T."/>
            <person name="Noel C.J."/>
            <person name="Dacks J.B."/>
            <person name="Foster P.G."/>
            <person name="Simillion C."/>
            <person name="Van de Peer Y."/>
            <person name="Miranda-Saavedra D."/>
            <person name="Barton G.J."/>
            <person name="Westrop G.D."/>
            <person name="Mueller S."/>
            <person name="Dessi D."/>
            <person name="Fiori P.L."/>
            <person name="Ren Q."/>
            <person name="Paulsen I."/>
            <person name="Zhang H."/>
            <person name="Bastida-Corcuera F.D."/>
            <person name="Simoes-Barbosa A."/>
            <person name="Brown M.T."/>
            <person name="Hayes R.D."/>
            <person name="Mukherjee M."/>
            <person name="Okumura C.Y."/>
            <person name="Schneider R."/>
            <person name="Smith A.J."/>
            <person name="Vanacova S."/>
            <person name="Villalvazo M."/>
            <person name="Haas B.J."/>
            <person name="Pertea M."/>
            <person name="Feldblyum T.V."/>
            <person name="Utterback T.R."/>
            <person name="Shu C.L."/>
            <person name="Osoegawa K."/>
            <person name="de Jong P.J."/>
            <person name="Hrdy I."/>
            <person name="Horvathova L."/>
            <person name="Zubacova Z."/>
            <person name="Dolezal P."/>
            <person name="Malik S.B."/>
            <person name="Logsdon J.M. Jr."/>
            <person name="Henze K."/>
            <person name="Gupta A."/>
            <person name="Wang C.C."/>
            <person name="Dunne R.L."/>
            <person name="Upcroft J.A."/>
            <person name="Upcroft P."/>
            <person name="White O."/>
            <person name="Salzberg S.L."/>
            <person name="Tang P."/>
            <person name="Chiu C.-H."/>
            <person name="Lee Y.-S."/>
            <person name="Embley T.M."/>
            <person name="Coombs G.H."/>
            <person name="Mottram J.C."/>
            <person name="Tachezy J."/>
            <person name="Fraser-Liggett C.M."/>
            <person name="Johnson P.J."/>
        </authorList>
    </citation>
    <scope>NUCLEOTIDE SEQUENCE [LARGE SCALE GENOMIC DNA]</scope>
    <source>
        <strain evidence="2">G3</strain>
    </source>
</reference>